<keyword evidence="1" id="KW-0472">Membrane</keyword>
<dbReference type="CDD" id="cd11377">
    <property type="entry name" value="Pro-peptidase_S53"/>
    <property type="match status" value="1"/>
</dbReference>
<keyword evidence="4" id="KW-1185">Reference proteome</keyword>
<dbReference type="Pfam" id="PF09286">
    <property type="entry name" value="Pro-kuma_activ"/>
    <property type="match status" value="1"/>
</dbReference>
<evidence type="ECO:0000313" key="3">
    <source>
        <dbReference type="EMBL" id="GHO53295.1"/>
    </source>
</evidence>
<proteinExistence type="predicted"/>
<dbReference type="RefSeq" id="WP_201370143.1">
    <property type="nucleotide sequence ID" value="NZ_BNJG01000001.1"/>
</dbReference>
<feature type="domain" description="Peptidase S53 activation" evidence="2">
    <location>
        <begin position="62"/>
        <end position="204"/>
    </location>
</feature>
<dbReference type="PANTHER" id="PTHR14218:SF15">
    <property type="entry name" value="TRIPEPTIDYL-PEPTIDASE 1"/>
    <property type="match status" value="1"/>
</dbReference>
<evidence type="ECO:0000313" key="4">
    <source>
        <dbReference type="Proteomes" id="UP000654345"/>
    </source>
</evidence>
<gene>
    <name evidence="3" type="ORF">KSB_17700</name>
</gene>
<keyword evidence="1" id="KW-1133">Transmembrane helix</keyword>
<keyword evidence="1" id="KW-0812">Transmembrane</keyword>
<name>A0ABQ3UKU6_9CHLR</name>
<accession>A0ABQ3UKU6</accession>
<dbReference type="Proteomes" id="UP000654345">
    <property type="component" value="Unassembled WGS sequence"/>
</dbReference>
<sequence>MPFKSPMSGEQPKPRGRRSWFIGASIGLALLLGIVTTILVNLNMSASAKSFSSIPGSVPAVVAHSKNVSAVSGDQALSLAIGLKLRNKEALQGLLQDSKNKKSVNYGRHLSADQVQNSFSPTQQSYDAVVSYLQSQGFKIDHTYSHRLLISFSGTASQVESAFHVQINNYVDAKGKQYYANANDPTMPQELAGVVQGIVGLNNYAQLTHTPVHNKKPVNNSSTNAVNANATVSCLNPQSGYLLPSQFATAYNFNGLYSQGNKGEGQSVALVELSAYPASDVQNFINCYDKGTPTNIRVIQTSVNAPTVGGGQ</sequence>
<dbReference type="InterPro" id="IPR050819">
    <property type="entry name" value="Tripeptidyl-peptidase_I"/>
</dbReference>
<protein>
    <recommendedName>
        <fullName evidence="2">Peptidase S53 activation domain-containing protein</fullName>
    </recommendedName>
</protein>
<reference evidence="3 4" key="1">
    <citation type="journal article" date="2021" name="Int. J. Syst. Evol. Microbiol.">
        <title>Reticulibacter mediterranei gen. nov., sp. nov., within the new family Reticulibacteraceae fam. nov., and Ktedonospora formicarum gen. nov., sp. nov., Ktedonobacter robiniae sp. nov., Dictyobacter formicarum sp. nov. and Dictyobacter arantiisoli sp. nov., belonging to the class Ktedonobacteria.</title>
        <authorList>
            <person name="Yabe S."/>
            <person name="Zheng Y."/>
            <person name="Wang C.M."/>
            <person name="Sakai Y."/>
            <person name="Abe K."/>
            <person name="Yokota A."/>
            <person name="Donadio S."/>
            <person name="Cavaletti L."/>
            <person name="Monciardini P."/>
        </authorList>
    </citation>
    <scope>NUCLEOTIDE SEQUENCE [LARGE SCALE GENOMIC DNA]</scope>
    <source>
        <strain evidence="3 4">SOSP1-30</strain>
    </source>
</reference>
<feature type="transmembrane region" description="Helical" evidence="1">
    <location>
        <begin position="20"/>
        <end position="42"/>
    </location>
</feature>
<evidence type="ECO:0000259" key="2">
    <source>
        <dbReference type="SMART" id="SM00944"/>
    </source>
</evidence>
<dbReference type="SUPFAM" id="SSF54897">
    <property type="entry name" value="Protease propeptides/inhibitors"/>
    <property type="match status" value="1"/>
</dbReference>
<evidence type="ECO:0000256" key="1">
    <source>
        <dbReference type="SAM" id="Phobius"/>
    </source>
</evidence>
<dbReference type="SMART" id="SM00944">
    <property type="entry name" value="Pro-kuma_activ"/>
    <property type="match status" value="1"/>
</dbReference>
<organism evidence="3 4">
    <name type="scientific">Ktedonobacter robiniae</name>
    <dbReference type="NCBI Taxonomy" id="2778365"/>
    <lineage>
        <taxon>Bacteria</taxon>
        <taxon>Bacillati</taxon>
        <taxon>Chloroflexota</taxon>
        <taxon>Ktedonobacteria</taxon>
        <taxon>Ktedonobacterales</taxon>
        <taxon>Ktedonobacteraceae</taxon>
        <taxon>Ktedonobacter</taxon>
    </lineage>
</organism>
<comment type="caution">
    <text evidence="3">The sequence shown here is derived from an EMBL/GenBank/DDBJ whole genome shotgun (WGS) entry which is preliminary data.</text>
</comment>
<dbReference type="InterPro" id="IPR015366">
    <property type="entry name" value="S53_propep"/>
</dbReference>
<dbReference type="PANTHER" id="PTHR14218">
    <property type="entry name" value="PROTEASE S8 TRIPEPTIDYL PEPTIDASE I CLN2"/>
    <property type="match status" value="1"/>
</dbReference>
<dbReference type="EMBL" id="BNJG01000001">
    <property type="protein sequence ID" value="GHO53295.1"/>
    <property type="molecule type" value="Genomic_DNA"/>
</dbReference>